<protein>
    <recommendedName>
        <fullName evidence="3">Ribosomal protein S3</fullName>
    </recommendedName>
</protein>
<organism evidence="1 2">
    <name type="scientific">Favolaschia claudopus</name>
    <dbReference type="NCBI Taxonomy" id="2862362"/>
    <lineage>
        <taxon>Eukaryota</taxon>
        <taxon>Fungi</taxon>
        <taxon>Dikarya</taxon>
        <taxon>Basidiomycota</taxon>
        <taxon>Agaricomycotina</taxon>
        <taxon>Agaricomycetes</taxon>
        <taxon>Agaricomycetidae</taxon>
        <taxon>Agaricales</taxon>
        <taxon>Marasmiineae</taxon>
        <taxon>Mycenaceae</taxon>
        <taxon>Favolaschia</taxon>
    </lineage>
</organism>
<reference evidence="1 2" key="1">
    <citation type="journal article" date="2024" name="J Genomics">
        <title>Draft genome sequencing and assembly of Favolaschia claudopus CIRM-BRFM 2984 isolated from oak limbs.</title>
        <authorList>
            <person name="Navarro D."/>
            <person name="Drula E."/>
            <person name="Chaduli D."/>
            <person name="Cazenave R."/>
            <person name="Ahrendt S."/>
            <person name="Wang J."/>
            <person name="Lipzen A."/>
            <person name="Daum C."/>
            <person name="Barry K."/>
            <person name="Grigoriev I.V."/>
            <person name="Favel A."/>
            <person name="Rosso M.N."/>
            <person name="Martin F."/>
        </authorList>
    </citation>
    <scope>NUCLEOTIDE SEQUENCE [LARGE SCALE GENOMIC DNA]</scope>
    <source>
        <strain evidence="1 2">CIRM-BRFM 2984</strain>
    </source>
</reference>
<name>A0AAW0BFT4_9AGAR</name>
<evidence type="ECO:0008006" key="3">
    <source>
        <dbReference type="Google" id="ProtNLM"/>
    </source>
</evidence>
<gene>
    <name evidence="1" type="ORF">R3P38DRAFT_2778802</name>
</gene>
<evidence type="ECO:0000313" key="2">
    <source>
        <dbReference type="Proteomes" id="UP001362999"/>
    </source>
</evidence>
<comment type="caution">
    <text evidence="1">The sequence shown here is derived from an EMBL/GenBank/DDBJ whole genome shotgun (WGS) entry which is preliminary data.</text>
</comment>
<dbReference type="EMBL" id="JAWWNJ010000034">
    <property type="protein sequence ID" value="KAK7024791.1"/>
    <property type="molecule type" value="Genomic_DNA"/>
</dbReference>
<keyword evidence="2" id="KW-1185">Reference proteome</keyword>
<dbReference type="Proteomes" id="UP001362999">
    <property type="component" value="Unassembled WGS sequence"/>
</dbReference>
<proteinExistence type="predicted"/>
<sequence length="302" mass="34417">MIPPIIVHKRIQTQINFFRRLEVHFHFQLPAPAKASPDLLSTRKSNLREAYELLRTELTGTLRDNAFHRTASNVKQVSPLGSSILSMYIRRKKQADGSFDRLFFRSQSTPRFNQQGNYAGNRQRIQLCLFLPRFVATLNMPNAWIGASYDQSLKALDRAHRIISSNSSPPPPLFATCRLTHRDARAPEQNFAIAAFGMLIPSGFETFKEGFDLGEWGRHDRKIYVKTMGKQIELPKQQAQRKQIGLELPSQVSSFQVPTAPNWMRIDAKTPFEFGGLRRNPLQFQQKALAHIKSAAQCRGAI</sequence>
<dbReference type="AlphaFoldDB" id="A0AAW0BFT4"/>
<accession>A0AAW0BFT4</accession>
<evidence type="ECO:0000313" key="1">
    <source>
        <dbReference type="EMBL" id="KAK7024791.1"/>
    </source>
</evidence>